<evidence type="ECO:0000256" key="5">
    <source>
        <dbReference type="ARBA" id="ARBA00044345"/>
    </source>
</evidence>
<keyword evidence="3" id="KW-0963">Cytoplasm</keyword>
<dbReference type="InterPro" id="IPR003307">
    <property type="entry name" value="W2_domain"/>
</dbReference>
<evidence type="ECO:0000256" key="1">
    <source>
        <dbReference type="ARBA" id="ARBA00004514"/>
    </source>
</evidence>
<accession>A0A016WN60</accession>
<dbReference type="Pfam" id="PF25084">
    <property type="entry name" value="LbH_EIF2B"/>
    <property type="match status" value="1"/>
</dbReference>
<dbReference type="Proteomes" id="UP000024635">
    <property type="component" value="Unassembled WGS sequence"/>
</dbReference>
<comment type="caution">
    <text evidence="9">The sequence shown here is derived from an EMBL/GenBank/DDBJ whole genome shotgun (WGS) entry which is preliminary data.</text>
</comment>
<name>A0A016WN60_9BILA</name>
<dbReference type="Gene3D" id="1.25.40.180">
    <property type="match status" value="1"/>
</dbReference>
<dbReference type="InterPro" id="IPR051956">
    <property type="entry name" value="eIF2B_epsilon"/>
</dbReference>
<dbReference type="SMART" id="SM00515">
    <property type="entry name" value="eIF5C"/>
    <property type="match status" value="1"/>
</dbReference>
<organism evidence="9 10">
    <name type="scientific">Ancylostoma ceylanicum</name>
    <dbReference type="NCBI Taxonomy" id="53326"/>
    <lineage>
        <taxon>Eukaryota</taxon>
        <taxon>Metazoa</taxon>
        <taxon>Ecdysozoa</taxon>
        <taxon>Nematoda</taxon>
        <taxon>Chromadorea</taxon>
        <taxon>Rhabditida</taxon>
        <taxon>Rhabditina</taxon>
        <taxon>Rhabditomorpha</taxon>
        <taxon>Strongyloidea</taxon>
        <taxon>Ancylostomatidae</taxon>
        <taxon>Ancylostomatinae</taxon>
        <taxon>Ancylostoma</taxon>
    </lineage>
</organism>
<dbReference type="STRING" id="53326.A0A016WN60"/>
<dbReference type="GO" id="GO:0005085">
    <property type="term" value="F:guanyl-nucleotide exchange factor activity"/>
    <property type="evidence" value="ECO:0007669"/>
    <property type="project" value="InterPro"/>
</dbReference>
<feature type="compositionally biased region" description="Acidic residues" evidence="7">
    <location>
        <begin position="545"/>
        <end position="558"/>
    </location>
</feature>
<comment type="similarity">
    <text evidence="2">Belongs to the eIF-2B gamma/epsilon subunits family.</text>
</comment>
<comment type="subunit">
    <text evidence="6">Component of the translation initiation factor 2B (eIF2B) complex which is a heterodecamer of two sets of five different subunits: alpha, beta, gamma, delta and epsilon. Subunits alpha, beta and delta comprise a regulatory subcomplex and subunits epsilon and gamma comprise a catalytic subcomplex. Within the complex, the hexameric regulatory complex resides at the center, with the two heterodimeric catalytic subcomplexes bound on opposite sides.</text>
</comment>
<dbReference type="SUPFAM" id="SSF53448">
    <property type="entry name" value="Nucleotide-diphospho-sugar transferases"/>
    <property type="match status" value="1"/>
</dbReference>
<dbReference type="GO" id="GO:0031369">
    <property type="term" value="F:translation initiation factor binding"/>
    <property type="evidence" value="ECO:0007669"/>
    <property type="project" value="InterPro"/>
</dbReference>
<dbReference type="GO" id="GO:0005851">
    <property type="term" value="C:eukaryotic translation initiation factor 2B complex"/>
    <property type="evidence" value="ECO:0007669"/>
    <property type="project" value="TreeGrafter"/>
</dbReference>
<dbReference type="PROSITE" id="PS51363">
    <property type="entry name" value="W2"/>
    <property type="match status" value="1"/>
</dbReference>
<evidence type="ECO:0000313" key="9">
    <source>
        <dbReference type="EMBL" id="EYC41070.1"/>
    </source>
</evidence>
<dbReference type="InterPro" id="IPR029044">
    <property type="entry name" value="Nucleotide-diphossugar_trans"/>
</dbReference>
<dbReference type="Pfam" id="PF02020">
    <property type="entry name" value="W2"/>
    <property type="match status" value="1"/>
</dbReference>
<dbReference type="InterPro" id="IPR016024">
    <property type="entry name" value="ARM-type_fold"/>
</dbReference>
<keyword evidence="10" id="KW-1185">Reference proteome</keyword>
<dbReference type="EMBL" id="JARK01000183">
    <property type="protein sequence ID" value="EYC41070.1"/>
    <property type="molecule type" value="Genomic_DNA"/>
</dbReference>
<dbReference type="OrthoDB" id="424572at2759"/>
<dbReference type="InterPro" id="IPR056764">
    <property type="entry name" value="LbH_EIF2B3/5"/>
</dbReference>
<dbReference type="SUPFAM" id="SSF48371">
    <property type="entry name" value="ARM repeat"/>
    <property type="match status" value="2"/>
</dbReference>
<evidence type="ECO:0000256" key="3">
    <source>
        <dbReference type="ARBA" id="ARBA00022490"/>
    </source>
</evidence>
<dbReference type="GO" id="GO:0003743">
    <property type="term" value="F:translation initiation factor activity"/>
    <property type="evidence" value="ECO:0007669"/>
    <property type="project" value="TreeGrafter"/>
</dbReference>
<dbReference type="Gene3D" id="3.90.550.10">
    <property type="entry name" value="Spore Coat Polysaccharide Biosynthesis Protein SpsA, Chain A"/>
    <property type="match status" value="1"/>
</dbReference>
<dbReference type="AlphaFoldDB" id="A0A016WN60"/>
<proteinExistence type="inferred from homology"/>
<dbReference type="PANTHER" id="PTHR45887">
    <property type="entry name" value="TRANSLATION INITIATION FACTOR EIF-2B SUBUNIT EPSILON"/>
    <property type="match status" value="1"/>
</dbReference>
<evidence type="ECO:0000256" key="2">
    <source>
        <dbReference type="ARBA" id="ARBA00007878"/>
    </source>
</evidence>
<gene>
    <name evidence="9" type="primary">Acey_s0583.g299</name>
    <name evidence="9" type="synonym">Acey-D2085.3</name>
    <name evidence="9" type="ORF">Y032_0583g299</name>
</gene>
<dbReference type="Gene3D" id="2.160.10.10">
    <property type="entry name" value="Hexapeptide repeat proteins"/>
    <property type="match status" value="1"/>
</dbReference>
<reference evidence="10" key="1">
    <citation type="journal article" date="2015" name="Nat. Genet.">
        <title>The genome and transcriptome of the zoonotic hookworm Ancylostoma ceylanicum identify infection-specific gene families.</title>
        <authorList>
            <person name="Schwarz E.M."/>
            <person name="Hu Y."/>
            <person name="Antoshechkin I."/>
            <person name="Miller M.M."/>
            <person name="Sternberg P.W."/>
            <person name="Aroian R.V."/>
        </authorList>
    </citation>
    <scope>NUCLEOTIDE SEQUENCE</scope>
    <source>
        <strain evidence="10">HY135</strain>
    </source>
</reference>
<evidence type="ECO:0000256" key="6">
    <source>
        <dbReference type="ARBA" id="ARBA00046432"/>
    </source>
</evidence>
<evidence type="ECO:0000256" key="7">
    <source>
        <dbReference type="SAM" id="MobiDB-lite"/>
    </source>
</evidence>
<feature type="domain" description="W2" evidence="8">
    <location>
        <begin position="563"/>
        <end position="775"/>
    </location>
</feature>
<evidence type="ECO:0000256" key="4">
    <source>
        <dbReference type="ARBA" id="ARBA00044144"/>
    </source>
</evidence>
<dbReference type="PANTHER" id="PTHR45887:SF1">
    <property type="entry name" value="TRANSLATION INITIATION FACTOR EIF-2B SUBUNIT EPSILON"/>
    <property type="match status" value="1"/>
</dbReference>
<comment type="subcellular location">
    <subcellularLocation>
        <location evidence="1">Cytoplasm</location>
        <location evidence="1">Cytosol</location>
    </subcellularLocation>
</comment>
<evidence type="ECO:0000313" key="10">
    <source>
        <dbReference type="Proteomes" id="UP000024635"/>
    </source>
</evidence>
<dbReference type="CDD" id="cd11558">
    <property type="entry name" value="W2_eIF2B_epsilon"/>
    <property type="match status" value="1"/>
</dbReference>
<evidence type="ECO:0000259" key="8">
    <source>
        <dbReference type="PROSITE" id="PS51363"/>
    </source>
</evidence>
<sequence>MNELFVNGTAHHIVTVDLCCVSNCETVWSTSQQTLQMLTHTLPKLHFLPLVLNTTADLTHEILTKNYPRTHYFKARLKTSAMPPKREQKKDNEPLTGVIVVDSYDPRFAPLSATVGPWCLQPICNIPIIDFTLSWIMRTEVQKVMLVVSEKNAPYMEKVERRWKPCFESLNLICCKNAMSVGDALRELDTRGLLTGDFLLVSNPATFTSSTLQTQIAAYRERRNENKNNVMTVIYSDLKTPRNAVVGIEKSTKKLKIYHKQEDPTQLDIDKPHFLGDAVIRRDIVDSGIAICSLNISAQFSDNFDFQHRDDVIREILVNEEILLQNIHVEILPPSEAALSIIDYYSLLVISNLLMERWFYPLVPDRMTSDDCCGFNSLPGNVYIAVDEEDFGRLSPVGSVCKRAFNTTFGTKCDVHESAVISCSTVGRGSQIGADTTIVNCIIGENCVIGANCRLEDSVIGNGVRIPDQTQLPKHSIISAGVSYVAGLDVPPNCALCSSPPHEDFDETINCKSVKDIHVWTLANGGPFFTVNGRRADSGNGSLGDENENDLGTESEGSEPVELDATAQFYEEVVESMERIQGFTFSNQQMHNLILEINSSKLAYNISMEDVAKYVFSAFLGLPGNETWSGLKELCTKWVLLFTNYYKPKKSQVQLLLAVENPGCIIEIIQGERVRAHVNDGRICVVLTRLPWVTSMMHKASGHRLIKKDRYKEKPKEFGPMVARLTHFLYNDLDVLEEEAILEWAGSLDEESELRRIMKPIVEWLQQDSDEDESEGE</sequence>
<dbReference type="InterPro" id="IPR044123">
    <property type="entry name" value="W2_eIF2B_epsilon"/>
</dbReference>
<feature type="region of interest" description="Disordered" evidence="7">
    <location>
        <begin position="536"/>
        <end position="558"/>
    </location>
</feature>
<protein>
    <recommendedName>
        <fullName evidence="4">Translation initiation factor eIF2B subunit epsilon</fullName>
    </recommendedName>
    <alternativeName>
        <fullName evidence="5">eIF2B GDP-GTP exchange factor subunit epsilon</fullName>
    </alternativeName>
</protein>